<accession>A0A347UDS5</accession>
<evidence type="ECO:0000256" key="1">
    <source>
        <dbReference type="SAM" id="SignalP"/>
    </source>
</evidence>
<evidence type="ECO:0008006" key="4">
    <source>
        <dbReference type="Google" id="ProtNLM"/>
    </source>
</evidence>
<feature type="chain" id="PRO_5016616830" description="Cellulose biosynthesis protein BcsS" evidence="1">
    <location>
        <begin position="18"/>
        <end position="230"/>
    </location>
</feature>
<dbReference type="Proteomes" id="UP000261704">
    <property type="component" value="Chromosome"/>
</dbReference>
<dbReference type="EMBL" id="CP032125">
    <property type="protein sequence ID" value="AXX97003.1"/>
    <property type="molecule type" value="Genomic_DNA"/>
</dbReference>
<feature type="signal peptide" evidence="1">
    <location>
        <begin position="1"/>
        <end position="17"/>
    </location>
</feature>
<gene>
    <name evidence="2" type="ORF">BAR1_03095</name>
</gene>
<dbReference type="RefSeq" id="WP_118941661.1">
    <property type="nucleotide sequence ID" value="NZ_CP032125.1"/>
</dbReference>
<keyword evidence="3" id="KW-1185">Reference proteome</keyword>
<reference evidence="2 3" key="1">
    <citation type="submission" date="2018-09" db="EMBL/GenBank/DDBJ databases">
        <title>Profundibacter amoris BAR1 gen. nov., sp. nov., a new member of the Roseobacter clade isolated at Lokis Castle Vent Field on the Arctic Mid-Oceanic Ridge.</title>
        <authorList>
            <person name="Le Moine Bauer S."/>
            <person name="Sjoeberg A.G."/>
            <person name="L'Haridon S."/>
            <person name="Stokke R."/>
            <person name="Roalkvam I."/>
            <person name="Steen I.H."/>
            <person name="Dahle H."/>
        </authorList>
    </citation>
    <scope>NUCLEOTIDE SEQUENCE [LARGE SCALE GENOMIC DNA]</scope>
    <source>
        <strain evidence="2 3">BAR1</strain>
    </source>
</reference>
<evidence type="ECO:0000313" key="2">
    <source>
        <dbReference type="EMBL" id="AXX97003.1"/>
    </source>
</evidence>
<dbReference type="AlphaFoldDB" id="A0A347UDS5"/>
<keyword evidence="1" id="KW-0732">Signal</keyword>
<organism evidence="2 3">
    <name type="scientific">Profundibacter amoris</name>
    <dbReference type="NCBI Taxonomy" id="2171755"/>
    <lineage>
        <taxon>Bacteria</taxon>
        <taxon>Pseudomonadati</taxon>
        <taxon>Pseudomonadota</taxon>
        <taxon>Alphaproteobacteria</taxon>
        <taxon>Rhodobacterales</taxon>
        <taxon>Paracoccaceae</taxon>
        <taxon>Profundibacter</taxon>
    </lineage>
</organism>
<dbReference type="OrthoDB" id="7857490at2"/>
<protein>
    <recommendedName>
        <fullName evidence="4">Cellulose biosynthesis protein BcsS</fullName>
    </recommendedName>
</protein>
<proteinExistence type="predicted"/>
<sequence>MRILLIFLLFLPSLSHAGAWPRDKGEVFLSFANEISAAPQTRYATGTSLYAEYGLTDRLTVGFDGTLGATGTPSEAYLFLRTPLGKADHPARLAVSFGLGVKSIPNPWGTTTNQKLAKIGASWGRGLQRGWLAVDMSVAWVLDSSITVPGQSGATYKADFTWGMKPSDRVMLIWQLQTGKVPDAPAYAKFSPSLIWRMQRQKGTHIEIGVVYGLTGDDSQNLKLGFWKQF</sequence>
<dbReference type="KEGG" id="pamo:BAR1_03095"/>
<name>A0A347UDS5_9RHOB</name>
<evidence type="ECO:0000313" key="3">
    <source>
        <dbReference type="Proteomes" id="UP000261704"/>
    </source>
</evidence>